<accession>A0ABP4X4W9</accession>
<name>A0ABP4X4W9_9ACTN</name>
<dbReference type="InterPro" id="IPR003615">
    <property type="entry name" value="HNH_nuc"/>
</dbReference>
<comment type="caution">
    <text evidence="1">The sequence shown here is derived from an EMBL/GenBank/DDBJ whole genome shotgun (WGS) entry which is preliminary data.</text>
</comment>
<gene>
    <name evidence="1" type="ORF">GCM10009681_44570</name>
</gene>
<evidence type="ECO:0000313" key="2">
    <source>
        <dbReference type="Proteomes" id="UP001500655"/>
    </source>
</evidence>
<dbReference type="CDD" id="cd00085">
    <property type="entry name" value="HNHc"/>
    <property type="match status" value="1"/>
</dbReference>
<reference evidence="2" key="1">
    <citation type="journal article" date="2019" name="Int. J. Syst. Evol. Microbiol.">
        <title>The Global Catalogue of Microorganisms (GCM) 10K type strain sequencing project: providing services to taxonomists for standard genome sequencing and annotation.</title>
        <authorList>
            <consortium name="The Broad Institute Genomics Platform"/>
            <consortium name="The Broad Institute Genome Sequencing Center for Infectious Disease"/>
            <person name="Wu L."/>
            <person name="Ma J."/>
        </authorList>
    </citation>
    <scope>NUCLEOTIDE SEQUENCE [LARGE SCALE GENOMIC DNA]</scope>
    <source>
        <strain evidence="2">JCM 13249</strain>
    </source>
</reference>
<dbReference type="Proteomes" id="UP001500655">
    <property type="component" value="Unassembled WGS sequence"/>
</dbReference>
<dbReference type="EMBL" id="BAAALS010000025">
    <property type="protein sequence ID" value="GAA1768427.1"/>
    <property type="molecule type" value="Genomic_DNA"/>
</dbReference>
<evidence type="ECO:0008006" key="3">
    <source>
        <dbReference type="Google" id="ProtNLM"/>
    </source>
</evidence>
<keyword evidence="2" id="KW-1185">Reference proteome</keyword>
<dbReference type="RefSeq" id="WP_344085343.1">
    <property type="nucleotide sequence ID" value="NZ_BAAALS010000025.1"/>
</dbReference>
<protein>
    <recommendedName>
        <fullName evidence="3">HNH endonuclease</fullName>
    </recommendedName>
</protein>
<evidence type="ECO:0000313" key="1">
    <source>
        <dbReference type="EMBL" id="GAA1768427.1"/>
    </source>
</evidence>
<organism evidence="1 2">
    <name type="scientific">Luedemannella helvata</name>
    <dbReference type="NCBI Taxonomy" id="349315"/>
    <lineage>
        <taxon>Bacteria</taxon>
        <taxon>Bacillati</taxon>
        <taxon>Actinomycetota</taxon>
        <taxon>Actinomycetes</taxon>
        <taxon>Micromonosporales</taxon>
        <taxon>Micromonosporaceae</taxon>
        <taxon>Luedemannella</taxon>
    </lineage>
</organism>
<proteinExistence type="predicted"/>
<sequence>MKLVGGSRRGMPTLYGIVQYWRARHGEVFPNLRASYIGWGEPFCFRCGWLAPVDDTQATLAAVWNLARGWLDRAHLQDLALGGSNGPENLVSLCRQCHDIMDPCESRAEAIAYVNDGIPADSWWQMHTDAVFGPETDFDPPRKTKIMRDTYLRWVEHMRVMEAAKRGDPHAVKRLESILERARRSAERDGRSFAVTIDDLSGISPPHLDERTHQLARK</sequence>